<gene>
    <name evidence="1" type="ORF">FSW04_25410</name>
</gene>
<keyword evidence="2" id="KW-1185">Reference proteome</keyword>
<reference evidence="1 2" key="1">
    <citation type="journal article" date="2018" name="J. Microbiol.">
        <title>Baekduia soli gen. nov., sp. nov., a novel bacterium isolated from the soil of Baekdu Mountain and proposal of a novel family name, Baekduiaceae fam. nov.</title>
        <authorList>
            <person name="An D.S."/>
            <person name="Siddiqi M.Z."/>
            <person name="Kim K.H."/>
            <person name="Yu H.S."/>
            <person name="Im W.T."/>
        </authorList>
    </citation>
    <scope>NUCLEOTIDE SEQUENCE [LARGE SCALE GENOMIC DNA]</scope>
    <source>
        <strain evidence="1 2">BR7-21</strain>
    </source>
</reference>
<dbReference type="RefSeq" id="WP_146923378.1">
    <property type="nucleotide sequence ID" value="NZ_CP042430.1"/>
</dbReference>
<protein>
    <submittedName>
        <fullName evidence="1">Uncharacterized protein</fullName>
    </submittedName>
</protein>
<name>A0A5B8UD51_9ACTN</name>
<dbReference type="EMBL" id="CP042430">
    <property type="protein sequence ID" value="QEC50592.1"/>
    <property type="molecule type" value="Genomic_DNA"/>
</dbReference>
<proteinExistence type="predicted"/>
<accession>A0A5B8UD51</accession>
<evidence type="ECO:0000313" key="2">
    <source>
        <dbReference type="Proteomes" id="UP000321805"/>
    </source>
</evidence>
<dbReference type="Proteomes" id="UP000321805">
    <property type="component" value="Chromosome"/>
</dbReference>
<evidence type="ECO:0000313" key="1">
    <source>
        <dbReference type="EMBL" id="QEC50592.1"/>
    </source>
</evidence>
<sequence length="77" mass="7666">MVPAVSSSLLGVSAAQDQLDVATRSVARSGPAGADDGTAGLVGGVVGAQVASVRQEVSLTMLRRAMDAEKSIIDILA</sequence>
<organism evidence="1 2">
    <name type="scientific">Baekduia soli</name>
    <dbReference type="NCBI Taxonomy" id="496014"/>
    <lineage>
        <taxon>Bacteria</taxon>
        <taxon>Bacillati</taxon>
        <taxon>Actinomycetota</taxon>
        <taxon>Thermoleophilia</taxon>
        <taxon>Solirubrobacterales</taxon>
        <taxon>Baekduiaceae</taxon>
        <taxon>Baekduia</taxon>
    </lineage>
</organism>
<dbReference type="AlphaFoldDB" id="A0A5B8UD51"/>
<dbReference type="KEGG" id="bsol:FSW04_25410"/>